<dbReference type="OrthoDB" id="9805492at2"/>
<dbReference type="GO" id="GO:0003723">
    <property type="term" value="F:RNA binding"/>
    <property type="evidence" value="ECO:0007669"/>
    <property type="project" value="UniProtKB-KW"/>
</dbReference>
<dbReference type="AlphaFoldDB" id="A0A857JG10"/>
<evidence type="ECO:0000256" key="1">
    <source>
        <dbReference type="ARBA" id="ARBA00004496"/>
    </source>
</evidence>
<dbReference type="InterPro" id="IPR019614">
    <property type="entry name" value="SAM-dep_methyl-trfase"/>
</dbReference>
<keyword evidence="12" id="KW-1185">Reference proteome</keyword>
<keyword evidence="2 9" id="KW-0963">Cytoplasm</keyword>
<evidence type="ECO:0000313" key="12">
    <source>
        <dbReference type="Proteomes" id="UP000464524"/>
    </source>
</evidence>
<evidence type="ECO:0000256" key="6">
    <source>
        <dbReference type="ARBA" id="ARBA00022691"/>
    </source>
</evidence>
<keyword evidence="4 9" id="KW-0489">Methyltransferase</keyword>
<reference evidence="11 12" key="1">
    <citation type="submission" date="2019-12" db="EMBL/GenBank/DDBJ databases">
        <title>Genome sequencing and assembly of endphytes of Porphyra tenera.</title>
        <authorList>
            <person name="Park J.M."/>
            <person name="Shin R."/>
            <person name="Jo S.H."/>
        </authorList>
    </citation>
    <scope>NUCLEOTIDE SEQUENCE [LARGE SCALE GENOMIC DNA]</scope>
    <source>
        <strain evidence="11 12">GPM4</strain>
    </source>
</reference>
<comment type="catalytic activity">
    <reaction evidence="9">
        <text>cytidine(1962) in 23S rRNA + S-adenosyl-L-methionine = 5-methylcytidine(1962) in 23S rRNA + S-adenosyl-L-homocysteine + H(+)</text>
        <dbReference type="Rhea" id="RHEA:42912"/>
        <dbReference type="Rhea" id="RHEA-COMP:10382"/>
        <dbReference type="Rhea" id="RHEA-COMP:10386"/>
        <dbReference type="ChEBI" id="CHEBI:15378"/>
        <dbReference type="ChEBI" id="CHEBI:57856"/>
        <dbReference type="ChEBI" id="CHEBI:59789"/>
        <dbReference type="ChEBI" id="CHEBI:74483"/>
        <dbReference type="ChEBI" id="CHEBI:82748"/>
        <dbReference type="EC" id="2.1.1.191"/>
    </reaction>
</comment>
<dbReference type="SUPFAM" id="SSF88697">
    <property type="entry name" value="PUA domain-like"/>
    <property type="match status" value="1"/>
</dbReference>
<dbReference type="RefSeq" id="WP_160178107.1">
    <property type="nucleotide sequence ID" value="NZ_CP047656.1"/>
</dbReference>
<dbReference type="Gene3D" id="3.30.750.80">
    <property type="entry name" value="RNA methyltransferase domain (HRMD) like"/>
    <property type="match status" value="1"/>
</dbReference>
<dbReference type="Gene3D" id="3.40.50.150">
    <property type="entry name" value="Vaccinia Virus protein VP39"/>
    <property type="match status" value="1"/>
</dbReference>
<evidence type="ECO:0000313" key="11">
    <source>
        <dbReference type="EMBL" id="QHJ10192.1"/>
    </source>
</evidence>
<gene>
    <name evidence="9" type="primary">rlmI</name>
    <name evidence="11" type="ORF">FX988_00404</name>
</gene>
<dbReference type="InterPro" id="IPR015947">
    <property type="entry name" value="PUA-like_sf"/>
</dbReference>
<organism evidence="11 12">
    <name type="scientific">Paraglaciecola mesophila</name>
    <dbReference type="NCBI Taxonomy" id="197222"/>
    <lineage>
        <taxon>Bacteria</taxon>
        <taxon>Pseudomonadati</taxon>
        <taxon>Pseudomonadota</taxon>
        <taxon>Gammaproteobacteria</taxon>
        <taxon>Alteromonadales</taxon>
        <taxon>Alteromonadaceae</taxon>
        <taxon>Paraglaciecola</taxon>
    </lineage>
</organism>
<dbReference type="InterPro" id="IPR002478">
    <property type="entry name" value="PUA"/>
</dbReference>
<keyword evidence="5 9" id="KW-0808">Transferase</keyword>
<dbReference type="InterPro" id="IPR036974">
    <property type="entry name" value="PUA_sf"/>
</dbReference>
<sequence>MSSRVTLHPGREKSLLRRHPWIFASAIESTKGRMNLGDTVDVYSHDEVWLGRGAYSPHSQIQVRIWTFTQNESIDNGFFQRRIATAQQSRAELIERHGLTGYRLIAAESDGLPGVTIDIYTNVIVCQLLSAGADKHRDKIVWALKSQFPDYAIYERSDVAVRKKEGLEEVTQVLAGDIPNEVIIEENGVKIIVNVKQGHKTGFYLDQRDNRAIAAQYAKDRDVLNCFCYTGTFGSYALAAGANSVTNLDVSDLALETAKRNVEINQLDNTKCEFINHDVFQALREYKTQSKHFSQIILDPPKFVDSKASLNRACRGYKDINMLAMQIMEPGGILATFSCSGLMPFDLFQKVVADAALDAGREVQIIQRLSQAGDHPVSTNYPEGFYLKGLICKVL</sequence>
<dbReference type="Proteomes" id="UP000464524">
    <property type="component" value="Chromosome"/>
</dbReference>
<dbReference type="GO" id="GO:0016434">
    <property type="term" value="F:rRNA (cytosine) methyltransferase activity"/>
    <property type="evidence" value="ECO:0007669"/>
    <property type="project" value="UniProtKB-UniRule"/>
</dbReference>
<feature type="domain" description="PUA" evidence="10">
    <location>
        <begin position="3"/>
        <end position="88"/>
    </location>
</feature>
<dbReference type="Pfam" id="PF10672">
    <property type="entry name" value="Methyltrans_SAM"/>
    <property type="match status" value="1"/>
</dbReference>
<dbReference type="Gene3D" id="2.30.130.10">
    <property type="entry name" value="PUA domain"/>
    <property type="match status" value="1"/>
</dbReference>
<dbReference type="EC" id="2.1.1.191" evidence="9"/>
<dbReference type="CDD" id="cd11572">
    <property type="entry name" value="RlmI_M_like"/>
    <property type="match status" value="1"/>
</dbReference>
<dbReference type="PANTHER" id="PTHR42873">
    <property type="entry name" value="RIBOSOMAL RNA LARGE SUBUNIT METHYLTRANSFERASE"/>
    <property type="match status" value="1"/>
</dbReference>
<comment type="similarity">
    <text evidence="8 9">Belongs to the methyltransferase superfamily. RlmI family.</text>
</comment>
<proteinExistence type="inferred from homology"/>
<evidence type="ECO:0000256" key="4">
    <source>
        <dbReference type="ARBA" id="ARBA00022603"/>
    </source>
</evidence>
<dbReference type="InterPro" id="IPR023542">
    <property type="entry name" value="RLMI"/>
</dbReference>
<evidence type="ECO:0000256" key="5">
    <source>
        <dbReference type="ARBA" id="ARBA00022679"/>
    </source>
</evidence>
<accession>A0A857JG10</accession>
<comment type="function">
    <text evidence="9">Specifically methylates the cytosine at position 1962 (m5C1962) of 23S rRNA.</text>
</comment>
<evidence type="ECO:0000256" key="7">
    <source>
        <dbReference type="ARBA" id="ARBA00022884"/>
    </source>
</evidence>
<evidence type="ECO:0000256" key="3">
    <source>
        <dbReference type="ARBA" id="ARBA00022552"/>
    </source>
</evidence>
<dbReference type="InterPro" id="IPR029063">
    <property type="entry name" value="SAM-dependent_MTases_sf"/>
</dbReference>
<keyword evidence="7 9" id="KW-0694">RNA-binding</keyword>
<dbReference type="SMART" id="SM00359">
    <property type="entry name" value="PUA"/>
    <property type="match status" value="1"/>
</dbReference>
<dbReference type="InterPro" id="IPR041532">
    <property type="entry name" value="RlmI-like_PUA"/>
</dbReference>
<keyword evidence="6 9" id="KW-0949">S-adenosyl-L-methionine</keyword>
<evidence type="ECO:0000256" key="9">
    <source>
        <dbReference type="HAMAP-Rule" id="MF_01857"/>
    </source>
</evidence>
<dbReference type="SUPFAM" id="SSF53335">
    <property type="entry name" value="S-adenosyl-L-methionine-dependent methyltransferases"/>
    <property type="match status" value="1"/>
</dbReference>
<dbReference type="GO" id="GO:0005737">
    <property type="term" value="C:cytoplasm"/>
    <property type="evidence" value="ECO:0007669"/>
    <property type="project" value="UniProtKB-SubCell"/>
</dbReference>
<dbReference type="Pfam" id="PF17785">
    <property type="entry name" value="PUA_3"/>
    <property type="match status" value="1"/>
</dbReference>
<dbReference type="HAMAP" id="MF_01857">
    <property type="entry name" value="23SrRNA_methyltr_I"/>
    <property type="match status" value="1"/>
</dbReference>
<keyword evidence="3 9" id="KW-0698">rRNA processing</keyword>
<protein>
    <recommendedName>
        <fullName evidence="9">Ribosomal RNA large subunit methyltransferase I</fullName>
        <ecNumber evidence="9">2.1.1.191</ecNumber>
    </recommendedName>
    <alternativeName>
        <fullName evidence="9">23S rRNA m5C1962 methyltransferase</fullName>
    </alternativeName>
    <alternativeName>
        <fullName evidence="9">rRNA (cytosine-C(5)-)-methyltransferase RlmI</fullName>
    </alternativeName>
</protein>
<evidence type="ECO:0000259" key="10">
    <source>
        <dbReference type="SMART" id="SM00359"/>
    </source>
</evidence>
<dbReference type="CDD" id="cd21153">
    <property type="entry name" value="PUA_RlmI"/>
    <property type="match status" value="1"/>
</dbReference>
<dbReference type="PANTHER" id="PTHR42873:SF1">
    <property type="entry name" value="S-ADENOSYLMETHIONINE-DEPENDENT METHYLTRANSFERASE DOMAIN-CONTAINING PROTEIN"/>
    <property type="match status" value="1"/>
</dbReference>
<evidence type="ECO:0000256" key="2">
    <source>
        <dbReference type="ARBA" id="ARBA00022490"/>
    </source>
</evidence>
<dbReference type="EMBL" id="CP047656">
    <property type="protein sequence ID" value="QHJ10192.1"/>
    <property type="molecule type" value="Genomic_DNA"/>
</dbReference>
<dbReference type="PROSITE" id="PS50890">
    <property type="entry name" value="PUA"/>
    <property type="match status" value="1"/>
</dbReference>
<evidence type="ECO:0000256" key="8">
    <source>
        <dbReference type="ARBA" id="ARBA00038091"/>
    </source>
</evidence>
<dbReference type="CDD" id="cd02440">
    <property type="entry name" value="AdoMet_MTases"/>
    <property type="match status" value="1"/>
</dbReference>
<comment type="subcellular location">
    <subcellularLocation>
        <location evidence="1 9">Cytoplasm</location>
    </subcellularLocation>
</comment>
<name>A0A857JG10_9ALTE</name>
<dbReference type="KEGG" id="pmes:FX988_00404"/>